<evidence type="ECO:0000313" key="4">
    <source>
        <dbReference type="EMBL" id="TPR44217.1"/>
    </source>
</evidence>
<sequence>MKKLFVAVSTCIFMLLITFNIANAAGFSNAKGSTQKATIVKNVQQLNDAIKNKQHHIIVDGTINGGNVPKTYTFADKSWDNLTIEGLKGSKPALVNIQLKVDGELLPANQSINNVVIKNINFYGNISDLQKLNNDQINVGGVGVNYLGVSLRRVNNALIKNNDFHDIPDDLFSISLSSDKVTVDHNHFWFSNKWLNMNPDPKWNWVGDWHDLASERLPLLVGANKNDSYMATNKLHVTLSNNWFGPNLKGRPLLRGYVHAYNNYFDNSTNPTGQNAQGYSQNQYNAMQIGSGSNVLSEHNYFYKTNNSQNVGLDSKNDAYKFVTRHNTFRNTTGTSAKSNVKSIKIPYKYHLITSHNLVNTIKKTAGVK</sequence>
<dbReference type="EMBL" id="QUBG01000003">
    <property type="protein sequence ID" value="TPR44217.1"/>
    <property type="molecule type" value="Genomic_DNA"/>
</dbReference>
<dbReference type="InterPro" id="IPR002022">
    <property type="entry name" value="Pec_lyase"/>
</dbReference>
<proteinExistence type="predicted"/>
<dbReference type="GeneID" id="58108424"/>
<protein>
    <submittedName>
        <fullName evidence="4">Pectate lyase</fullName>
    </submittedName>
</protein>
<dbReference type="InterPro" id="IPR012334">
    <property type="entry name" value="Pectin_lyas_fold"/>
</dbReference>
<dbReference type="Proteomes" id="UP000784700">
    <property type="component" value="Unassembled WGS sequence"/>
</dbReference>
<evidence type="ECO:0000259" key="3">
    <source>
        <dbReference type="Pfam" id="PF00544"/>
    </source>
</evidence>
<dbReference type="InterPro" id="IPR011050">
    <property type="entry name" value="Pectin_lyase_fold/virulence"/>
</dbReference>
<organism evidence="4 5">
    <name type="scientific">Apilactobacillus micheneri</name>
    <dbReference type="NCBI Taxonomy" id="1899430"/>
    <lineage>
        <taxon>Bacteria</taxon>
        <taxon>Bacillati</taxon>
        <taxon>Bacillota</taxon>
        <taxon>Bacilli</taxon>
        <taxon>Lactobacillales</taxon>
        <taxon>Lactobacillaceae</taxon>
        <taxon>Apilactobacillus</taxon>
    </lineage>
</organism>
<keyword evidence="2" id="KW-0732">Signal</keyword>
<comment type="caution">
    <text evidence="4">The sequence shown here is derived from an EMBL/GenBank/DDBJ whole genome shotgun (WGS) entry which is preliminary data.</text>
</comment>
<reference evidence="4" key="1">
    <citation type="submission" date="2018-08" db="EMBL/GenBank/DDBJ databases">
        <title>Comparative genomics of wild bee and flower associated Lactobacillus reveals potential adaptation to the bee host.</title>
        <authorList>
            <person name="Vuong H.Q."/>
            <person name="Mcfrederick Q.S."/>
        </authorList>
    </citation>
    <scope>NUCLEOTIDE SEQUENCE</scope>
    <source>
        <strain evidence="4">HV_63</strain>
    </source>
</reference>
<feature type="domain" description="Pectate lyase" evidence="3">
    <location>
        <begin position="220"/>
        <end position="368"/>
    </location>
</feature>
<dbReference type="Pfam" id="PF00544">
    <property type="entry name" value="Pectate_lyase_4"/>
    <property type="match status" value="1"/>
</dbReference>
<evidence type="ECO:0000256" key="2">
    <source>
        <dbReference type="SAM" id="SignalP"/>
    </source>
</evidence>
<feature type="signal peptide" evidence="2">
    <location>
        <begin position="1"/>
        <end position="24"/>
    </location>
</feature>
<accession>A0A9Q8IM45</accession>
<dbReference type="PANTHER" id="PTHR31683">
    <property type="entry name" value="PECTATE LYASE 18-RELATED"/>
    <property type="match status" value="1"/>
</dbReference>
<dbReference type="Gene3D" id="2.160.20.10">
    <property type="entry name" value="Single-stranded right-handed beta-helix, Pectin lyase-like"/>
    <property type="match status" value="1"/>
</dbReference>
<dbReference type="SUPFAM" id="SSF51126">
    <property type="entry name" value="Pectin lyase-like"/>
    <property type="match status" value="1"/>
</dbReference>
<evidence type="ECO:0000313" key="5">
    <source>
        <dbReference type="Proteomes" id="UP000784700"/>
    </source>
</evidence>
<dbReference type="RefSeq" id="WP_140934472.1">
    <property type="nucleotide sequence ID" value="NZ_QUBF01000003.1"/>
</dbReference>
<evidence type="ECO:0000256" key="1">
    <source>
        <dbReference type="ARBA" id="ARBA00023239"/>
    </source>
</evidence>
<gene>
    <name evidence="4" type="ORF">DY130_04035</name>
</gene>
<dbReference type="PANTHER" id="PTHR31683:SF18">
    <property type="entry name" value="PECTATE LYASE 21-RELATED"/>
    <property type="match status" value="1"/>
</dbReference>
<feature type="chain" id="PRO_5040494481" evidence="2">
    <location>
        <begin position="25"/>
        <end position="369"/>
    </location>
</feature>
<name>A0A9Q8IM45_9LACO</name>
<dbReference type="InterPro" id="IPR045032">
    <property type="entry name" value="PEL"/>
</dbReference>
<dbReference type="GO" id="GO:0030570">
    <property type="term" value="F:pectate lyase activity"/>
    <property type="evidence" value="ECO:0007669"/>
    <property type="project" value="InterPro"/>
</dbReference>
<keyword evidence="1 4" id="KW-0456">Lyase</keyword>
<dbReference type="AlphaFoldDB" id="A0A9Q8IM45"/>